<gene>
    <name evidence="11" type="ORF">COW36_17270</name>
</gene>
<accession>A0A2M7G0B8</accession>
<evidence type="ECO:0000313" key="11">
    <source>
        <dbReference type="EMBL" id="PIW15174.1"/>
    </source>
</evidence>
<evidence type="ECO:0000256" key="1">
    <source>
        <dbReference type="ARBA" id="ARBA00004496"/>
    </source>
</evidence>
<organism evidence="11 12">
    <name type="scientific">bacterium (Candidatus Blackallbacteria) CG17_big_fil_post_rev_8_21_14_2_50_48_46</name>
    <dbReference type="NCBI Taxonomy" id="2014261"/>
    <lineage>
        <taxon>Bacteria</taxon>
        <taxon>Candidatus Blackallbacteria</taxon>
    </lineage>
</organism>
<keyword evidence="6" id="KW-0720">Serine protease</keyword>
<keyword evidence="4" id="KW-0645">Protease</keyword>
<dbReference type="GO" id="GO:0006508">
    <property type="term" value="P:proteolysis"/>
    <property type="evidence" value="ECO:0007669"/>
    <property type="project" value="UniProtKB-KW"/>
</dbReference>
<comment type="caution">
    <text evidence="11">The sequence shown here is derived from an EMBL/GenBank/DDBJ whole genome shotgun (WGS) entry which is preliminary data.</text>
</comment>
<dbReference type="FunFam" id="3.40.50.880:FF:000007">
    <property type="entry name" value="Peptidase E"/>
    <property type="match status" value="1"/>
</dbReference>
<dbReference type="EMBL" id="PFFQ01000053">
    <property type="protein sequence ID" value="PIW15174.1"/>
    <property type="molecule type" value="Genomic_DNA"/>
</dbReference>
<dbReference type="Pfam" id="PF03575">
    <property type="entry name" value="Peptidase_S51"/>
    <property type="match status" value="1"/>
</dbReference>
<evidence type="ECO:0000256" key="7">
    <source>
        <dbReference type="ARBA" id="ARBA00022997"/>
    </source>
</evidence>
<dbReference type="GO" id="GO:0005737">
    <property type="term" value="C:cytoplasm"/>
    <property type="evidence" value="ECO:0007669"/>
    <property type="project" value="UniProtKB-SubCell"/>
</dbReference>
<evidence type="ECO:0000313" key="12">
    <source>
        <dbReference type="Proteomes" id="UP000231019"/>
    </source>
</evidence>
<keyword evidence="3" id="KW-0963">Cytoplasm</keyword>
<proteinExistence type="inferred from homology"/>
<evidence type="ECO:0000256" key="9">
    <source>
        <dbReference type="ARBA" id="ARBA00066675"/>
    </source>
</evidence>
<reference evidence="11 12" key="1">
    <citation type="submission" date="2017-09" db="EMBL/GenBank/DDBJ databases">
        <title>Depth-based differentiation of microbial function through sediment-hosted aquifers and enrichment of novel symbionts in the deep terrestrial subsurface.</title>
        <authorList>
            <person name="Probst A.J."/>
            <person name="Ladd B."/>
            <person name="Jarett J.K."/>
            <person name="Geller-Mcgrath D.E."/>
            <person name="Sieber C.M."/>
            <person name="Emerson J.B."/>
            <person name="Anantharaman K."/>
            <person name="Thomas B.C."/>
            <person name="Malmstrom R."/>
            <person name="Stieglmeier M."/>
            <person name="Klingl A."/>
            <person name="Woyke T."/>
            <person name="Ryan C.M."/>
            <person name="Banfield J.F."/>
        </authorList>
    </citation>
    <scope>NUCLEOTIDE SEQUENCE [LARGE SCALE GENOMIC DNA]</scope>
    <source>
        <strain evidence="11">CG17_big_fil_post_rev_8_21_14_2_50_48_46</strain>
    </source>
</reference>
<dbReference type="CDD" id="cd03146">
    <property type="entry name" value="GAT1_Peptidase_E"/>
    <property type="match status" value="1"/>
</dbReference>
<dbReference type="GO" id="GO:0016805">
    <property type="term" value="F:dipeptidase activity"/>
    <property type="evidence" value="ECO:0007669"/>
    <property type="project" value="UniProtKB-KW"/>
</dbReference>
<evidence type="ECO:0000256" key="2">
    <source>
        <dbReference type="ARBA" id="ARBA00006534"/>
    </source>
</evidence>
<dbReference type="GO" id="GO:0008236">
    <property type="term" value="F:serine-type peptidase activity"/>
    <property type="evidence" value="ECO:0007669"/>
    <property type="project" value="UniProtKB-KW"/>
</dbReference>
<dbReference type="PANTHER" id="PTHR20842">
    <property type="entry name" value="PROTEASE S51 ALPHA-ASPARTYL DIPEPTIDASE"/>
    <property type="match status" value="1"/>
</dbReference>
<dbReference type="AlphaFoldDB" id="A0A2M7G0B8"/>
<evidence type="ECO:0000256" key="3">
    <source>
        <dbReference type="ARBA" id="ARBA00022490"/>
    </source>
</evidence>
<dbReference type="NCBIfam" id="NF003642">
    <property type="entry name" value="PRK05282.1"/>
    <property type="match status" value="1"/>
</dbReference>
<protein>
    <recommendedName>
        <fullName evidence="9">dipeptidase E</fullName>
        <ecNumber evidence="9">3.4.13.21</ecNumber>
    </recommendedName>
    <alternativeName>
        <fullName evidence="10">Asp-specific dipeptidase</fullName>
    </alternativeName>
</protein>
<dbReference type="InterPro" id="IPR029062">
    <property type="entry name" value="Class_I_gatase-like"/>
</dbReference>
<evidence type="ECO:0000256" key="5">
    <source>
        <dbReference type="ARBA" id="ARBA00022801"/>
    </source>
</evidence>
<evidence type="ECO:0000256" key="10">
    <source>
        <dbReference type="ARBA" id="ARBA00075877"/>
    </source>
</evidence>
<evidence type="ECO:0000256" key="6">
    <source>
        <dbReference type="ARBA" id="ARBA00022825"/>
    </source>
</evidence>
<dbReference type="InterPro" id="IPR005320">
    <property type="entry name" value="Peptidase_S51"/>
</dbReference>
<evidence type="ECO:0000256" key="8">
    <source>
        <dbReference type="ARBA" id="ARBA00050239"/>
    </source>
</evidence>
<sequence>MSPRLLLISSSRIHGQAYMAYCKHEVQDFWGSTRKLLFIPYASVDHASYTDKVRTFLEPFGFEIQGLNEVSDPHQALLAAEGVFTGGGNTFLLVHSLQTRELMAPLREKVLAGMPYMGSSAGSNIACPTLKTTNDMPIIQPPSFETLNLLPLQINPHYLDPQPDSTHMGESREDRIREFHQLNTSPVLGLREGALLRREGTQLSLLGVAGARLFQAGQASQEFSPGADLSFLLA</sequence>
<dbReference type="Proteomes" id="UP000231019">
    <property type="component" value="Unassembled WGS sequence"/>
</dbReference>
<evidence type="ECO:0000256" key="4">
    <source>
        <dbReference type="ARBA" id="ARBA00022670"/>
    </source>
</evidence>
<comment type="subcellular location">
    <subcellularLocation>
        <location evidence="1">Cytoplasm</location>
    </subcellularLocation>
</comment>
<dbReference type="EC" id="3.4.13.21" evidence="9"/>
<comment type="catalytic activity">
    <reaction evidence="8">
        <text>Dipeptidase E catalyzes the hydrolysis of dipeptides Asp-|-Xaa. It does not act on peptides with N-terminal Glu, Asn or Gln, nor does it cleave isoaspartyl peptides.</text>
        <dbReference type="EC" id="3.4.13.21"/>
    </reaction>
</comment>
<dbReference type="Gene3D" id="3.40.50.880">
    <property type="match status" value="1"/>
</dbReference>
<name>A0A2M7G0B8_9BACT</name>
<dbReference type="PANTHER" id="PTHR20842:SF0">
    <property type="entry name" value="ALPHA-ASPARTYL DIPEPTIDASE"/>
    <property type="match status" value="1"/>
</dbReference>
<keyword evidence="5" id="KW-0378">Hydrolase</keyword>
<comment type="similarity">
    <text evidence="2">Belongs to the peptidase S51 family.</text>
</comment>
<dbReference type="SUPFAM" id="SSF52317">
    <property type="entry name" value="Class I glutamine amidotransferase-like"/>
    <property type="match status" value="1"/>
</dbReference>
<keyword evidence="7" id="KW-0224">Dipeptidase</keyword>